<evidence type="ECO:0000313" key="2">
    <source>
        <dbReference type="EMBL" id="KAI1238603.1"/>
    </source>
</evidence>
<dbReference type="AlphaFoldDB" id="A0A835NL80"/>
<sequence>QWEQNQQHPLVSRAADNSAVLLASDDYVKPRDSDGYCLASRDYQVPNLHGFLPTDCGKWTADFVNTVWPCLLQSVPPFCPSDCQVLPNLQDRSHSRSIPSHLYI</sequence>
<comment type="caution">
    <text evidence="1">The sequence shown here is derived from an EMBL/GenBank/DDBJ whole genome shotgun (WGS) entry which is preliminary data.</text>
</comment>
<reference evidence="2" key="3">
    <citation type="submission" date="2022-01" db="EMBL/GenBank/DDBJ databases">
        <authorList>
            <person name="Rubenstein D.R."/>
        </authorList>
    </citation>
    <scope>NUCLEOTIDE SEQUENCE</scope>
    <source>
        <strain evidence="2">SS15</strain>
        <tissue evidence="2">Liver</tissue>
    </source>
</reference>
<organism evidence="1">
    <name type="scientific">Lamprotornis superbus</name>
    <dbReference type="NCBI Taxonomy" id="245042"/>
    <lineage>
        <taxon>Eukaryota</taxon>
        <taxon>Metazoa</taxon>
        <taxon>Chordata</taxon>
        <taxon>Craniata</taxon>
        <taxon>Vertebrata</taxon>
        <taxon>Euteleostomi</taxon>
        <taxon>Archelosauria</taxon>
        <taxon>Archosauria</taxon>
        <taxon>Dinosauria</taxon>
        <taxon>Saurischia</taxon>
        <taxon>Theropoda</taxon>
        <taxon>Coelurosauria</taxon>
        <taxon>Aves</taxon>
        <taxon>Neognathae</taxon>
        <taxon>Neoaves</taxon>
        <taxon>Telluraves</taxon>
        <taxon>Australaves</taxon>
        <taxon>Passeriformes</taxon>
        <taxon>Sturnidae</taxon>
        <taxon>Lamprotornis</taxon>
    </lineage>
</organism>
<gene>
    <name evidence="2" type="ORF">IHE44_0013340</name>
    <name evidence="1" type="ORF">IHE44_002985</name>
</gene>
<protein>
    <submittedName>
        <fullName evidence="1">Uncharacterized protein</fullName>
    </submittedName>
</protein>
<reference evidence="1" key="1">
    <citation type="submission" date="2020-10" db="EMBL/GenBank/DDBJ databases">
        <title>Feather gene expression reveals the developmental basis of iridescence in African starlings.</title>
        <authorList>
            <person name="Rubenstein D.R."/>
        </authorList>
    </citation>
    <scope>NUCLEOTIDE SEQUENCE</scope>
    <source>
        <strain evidence="1">SS15</strain>
        <tissue evidence="1">Liver</tissue>
    </source>
</reference>
<dbReference type="Proteomes" id="UP000618051">
    <property type="component" value="Unassembled WGS sequence"/>
</dbReference>
<evidence type="ECO:0000313" key="1">
    <source>
        <dbReference type="EMBL" id="KAG0117188.1"/>
    </source>
</evidence>
<accession>A0A835NL80</accession>
<feature type="non-terminal residue" evidence="1">
    <location>
        <position position="104"/>
    </location>
</feature>
<proteinExistence type="predicted"/>
<reference evidence="2 3" key="2">
    <citation type="journal article" date="2021" name="J. Hered.">
        <title>Feather Gene Expression Elucidates the Developmental Basis of Plumage Iridescence in African Starlings.</title>
        <authorList>
            <person name="Rubenstein D.R."/>
            <person name="Corvelo A."/>
            <person name="MacManes M.D."/>
            <person name="Maia R."/>
            <person name="Narzisi G."/>
            <person name="Rousaki A."/>
            <person name="Vandenabeele P."/>
            <person name="Shawkey M.D."/>
            <person name="Solomon J."/>
        </authorList>
    </citation>
    <scope>NUCLEOTIDE SEQUENCE [LARGE SCALE GENOMIC DNA]</scope>
    <source>
        <strain evidence="2">SS15</strain>
    </source>
</reference>
<name>A0A835NL80_9PASS</name>
<dbReference type="EMBL" id="JADDUC020000006">
    <property type="protein sequence ID" value="KAI1238603.1"/>
    <property type="molecule type" value="Genomic_DNA"/>
</dbReference>
<dbReference type="OrthoDB" id="6105938at2759"/>
<feature type="non-terminal residue" evidence="1">
    <location>
        <position position="1"/>
    </location>
</feature>
<dbReference type="EMBL" id="JADDUC010000147">
    <property type="protein sequence ID" value="KAG0117188.1"/>
    <property type="molecule type" value="Genomic_DNA"/>
</dbReference>
<evidence type="ECO:0000313" key="3">
    <source>
        <dbReference type="Proteomes" id="UP000618051"/>
    </source>
</evidence>
<keyword evidence="3" id="KW-1185">Reference proteome</keyword>